<proteinExistence type="predicted"/>
<sequence>MGNSNSMENYPVPVVAPNKFVLKLINNCRCQGCERKLMKLVQKIQGVHSTSIDTNTWQVTISGTVDPQGVIWVLNRKNIKAELLLEEIPSMKKNHDLMQMKTLPVLPIADQENLVAKVLQIADNEGGLKELEINFKATFNGKNKDGMSLKSDTYKKIDVDDDDHDRGPKSQGHLHNSYYSHYENASGGPPLKPETPWQGNYFPPPEPVAGYEPSAPPWSCGFP</sequence>
<dbReference type="Proteomes" id="UP000828048">
    <property type="component" value="Chromosome 2"/>
</dbReference>
<dbReference type="EMBL" id="CM037152">
    <property type="protein sequence ID" value="KAH7835501.1"/>
    <property type="molecule type" value="Genomic_DNA"/>
</dbReference>
<protein>
    <submittedName>
        <fullName evidence="1">Uncharacterized protein</fullName>
    </submittedName>
</protein>
<evidence type="ECO:0000313" key="1">
    <source>
        <dbReference type="EMBL" id="KAH7835501.1"/>
    </source>
</evidence>
<reference evidence="1 2" key="1">
    <citation type="journal article" date="2021" name="Hortic Res">
        <title>High-quality reference genome and annotation aids understanding of berry development for evergreen blueberry (Vaccinium darrowii).</title>
        <authorList>
            <person name="Yu J."/>
            <person name="Hulse-Kemp A.M."/>
            <person name="Babiker E."/>
            <person name="Staton M."/>
        </authorList>
    </citation>
    <scope>NUCLEOTIDE SEQUENCE [LARGE SCALE GENOMIC DNA]</scope>
    <source>
        <strain evidence="2">cv. NJ 8807/NJ 8810</strain>
        <tissue evidence="1">Young leaf</tissue>
    </source>
</reference>
<comment type="caution">
    <text evidence="1">The sequence shown here is derived from an EMBL/GenBank/DDBJ whole genome shotgun (WGS) entry which is preliminary data.</text>
</comment>
<accession>A0ACB7X414</accession>
<gene>
    <name evidence="1" type="ORF">Vadar_026753</name>
</gene>
<evidence type="ECO:0000313" key="2">
    <source>
        <dbReference type="Proteomes" id="UP000828048"/>
    </source>
</evidence>
<organism evidence="1 2">
    <name type="scientific">Vaccinium darrowii</name>
    <dbReference type="NCBI Taxonomy" id="229202"/>
    <lineage>
        <taxon>Eukaryota</taxon>
        <taxon>Viridiplantae</taxon>
        <taxon>Streptophyta</taxon>
        <taxon>Embryophyta</taxon>
        <taxon>Tracheophyta</taxon>
        <taxon>Spermatophyta</taxon>
        <taxon>Magnoliopsida</taxon>
        <taxon>eudicotyledons</taxon>
        <taxon>Gunneridae</taxon>
        <taxon>Pentapetalae</taxon>
        <taxon>asterids</taxon>
        <taxon>Ericales</taxon>
        <taxon>Ericaceae</taxon>
        <taxon>Vaccinioideae</taxon>
        <taxon>Vaccinieae</taxon>
        <taxon>Vaccinium</taxon>
    </lineage>
</organism>
<keyword evidence="2" id="KW-1185">Reference proteome</keyword>
<name>A0ACB7X414_9ERIC</name>